<dbReference type="GO" id="GO:0003677">
    <property type="term" value="F:DNA binding"/>
    <property type="evidence" value="ECO:0007669"/>
    <property type="project" value="UniProtKB-KW"/>
</dbReference>
<evidence type="ECO:0000256" key="2">
    <source>
        <dbReference type="ARBA" id="ARBA00023015"/>
    </source>
</evidence>
<dbReference type="InterPro" id="IPR047057">
    <property type="entry name" value="MerR_fam"/>
</dbReference>
<reference evidence="6 7" key="1">
    <citation type="submission" date="2019-10" db="EMBL/GenBank/DDBJ databases">
        <title>The Genome Sequence of Clostridium tarantellae Isolated from Fish Brain.</title>
        <authorList>
            <person name="Bano L."/>
            <person name="Kiel M."/>
            <person name="Sales G."/>
            <person name="Doxey A.C."/>
            <person name="Mansfield M.J."/>
            <person name="Schiavone M."/>
            <person name="Rossetto O."/>
            <person name="Pirazzini M."/>
            <person name="Dobrindt U."/>
            <person name="Montecucco C."/>
        </authorList>
    </citation>
    <scope>NUCLEOTIDE SEQUENCE [LARGE SCALE GENOMIC DNA]</scope>
    <source>
        <strain evidence="6 7">DSM 3997</strain>
    </source>
</reference>
<evidence type="ECO:0000313" key="6">
    <source>
        <dbReference type="EMBL" id="MPQ45154.1"/>
    </source>
</evidence>
<keyword evidence="3" id="KW-0238">DNA-binding</keyword>
<dbReference type="PANTHER" id="PTHR30204:SF69">
    <property type="entry name" value="MERR-FAMILY TRANSCRIPTIONAL REGULATOR"/>
    <property type="match status" value="1"/>
</dbReference>
<dbReference type="Pfam" id="PF13411">
    <property type="entry name" value="MerR_1"/>
    <property type="match status" value="1"/>
</dbReference>
<dbReference type="EMBL" id="WHJC01000469">
    <property type="protein sequence ID" value="MPQ45154.1"/>
    <property type="molecule type" value="Genomic_DNA"/>
</dbReference>
<evidence type="ECO:0000256" key="4">
    <source>
        <dbReference type="ARBA" id="ARBA00023163"/>
    </source>
</evidence>
<organism evidence="6 7">
    <name type="scientific">Clostridium tarantellae</name>
    <dbReference type="NCBI Taxonomy" id="39493"/>
    <lineage>
        <taxon>Bacteria</taxon>
        <taxon>Bacillati</taxon>
        <taxon>Bacillota</taxon>
        <taxon>Clostridia</taxon>
        <taxon>Eubacteriales</taxon>
        <taxon>Clostridiaceae</taxon>
        <taxon>Clostridium</taxon>
    </lineage>
</organism>
<evidence type="ECO:0000259" key="5">
    <source>
        <dbReference type="PROSITE" id="PS50937"/>
    </source>
</evidence>
<dbReference type="OrthoDB" id="9773308at2"/>
<keyword evidence="4" id="KW-0804">Transcription</keyword>
<name>A0A6I1MQ18_9CLOT</name>
<dbReference type="SMART" id="SM00422">
    <property type="entry name" value="HTH_MERR"/>
    <property type="match status" value="1"/>
</dbReference>
<dbReference type="InterPro" id="IPR000551">
    <property type="entry name" value="MerR-type_HTH_dom"/>
</dbReference>
<dbReference type="RefSeq" id="WP_152892200.1">
    <property type="nucleotide sequence ID" value="NZ_WHJC01000469.1"/>
</dbReference>
<accession>A0A6I1MQ18</accession>
<dbReference type="AlphaFoldDB" id="A0A6I1MQ18"/>
<gene>
    <name evidence="6" type="ORF">GBZ86_15635</name>
</gene>
<feature type="non-terminal residue" evidence="6">
    <location>
        <position position="207"/>
    </location>
</feature>
<dbReference type="PROSITE" id="PS50937">
    <property type="entry name" value="HTH_MERR_2"/>
    <property type="match status" value="1"/>
</dbReference>
<protein>
    <submittedName>
        <fullName evidence="6">MerR family transcriptional regulator</fullName>
    </submittedName>
</protein>
<dbReference type="Proteomes" id="UP000430345">
    <property type="component" value="Unassembled WGS sequence"/>
</dbReference>
<keyword evidence="1" id="KW-0678">Repressor</keyword>
<evidence type="ECO:0000313" key="7">
    <source>
        <dbReference type="Proteomes" id="UP000430345"/>
    </source>
</evidence>
<proteinExistence type="predicted"/>
<dbReference type="InterPro" id="IPR009061">
    <property type="entry name" value="DNA-bd_dom_put_sf"/>
</dbReference>
<keyword evidence="2" id="KW-0805">Transcription regulation</keyword>
<dbReference type="PANTHER" id="PTHR30204">
    <property type="entry name" value="REDOX-CYCLING DRUG-SENSING TRANSCRIPTIONAL ACTIVATOR SOXR"/>
    <property type="match status" value="1"/>
</dbReference>
<sequence>MKLSIGQVSKIFNISTDTLRYYDKIGILTPEINKENGYRYYLLHHLEKLQLILGIKYLGISLSDIKNTIKNEDILEYKNLIIKQKEIIYKKIKELNELEKSLSNSNIILDKIINFRNEYDFSKLSVVTKNYNFYAINIKNLLALDFNKNNSYTLERDLVNVSQELYFYIYNIKENKYIDDDENIVLLEENHAINSLINEYKHLNKTE</sequence>
<comment type="caution">
    <text evidence="6">The sequence shown here is derived from an EMBL/GenBank/DDBJ whole genome shotgun (WGS) entry which is preliminary data.</text>
</comment>
<dbReference type="GO" id="GO:0003700">
    <property type="term" value="F:DNA-binding transcription factor activity"/>
    <property type="evidence" value="ECO:0007669"/>
    <property type="project" value="InterPro"/>
</dbReference>
<evidence type="ECO:0000256" key="1">
    <source>
        <dbReference type="ARBA" id="ARBA00022491"/>
    </source>
</evidence>
<keyword evidence="7" id="KW-1185">Reference proteome</keyword>
<evidence type="ECO:0000256" key="3">
    <source>
        <dbReference type="ARBA" id="ARBA00023125"/>
    </source>
</evidence>
<feature type="domain" description="HTH merR-type" evidence="5">
    <location>
        <begin position="2"/>
        <end position="71"/>
    </location>
</feature>
<dbReference type="SUPFAM" id="SSF46955">
    <property type="entry name" value="Putative DNA-binding domain"/>
    <property type="match status" value="1"/>
</dbReference>
<dbReference type="Gene3D" id="1.10.1660.10">
    <property type="match status" value="1"/>
</dbReference>